<accession>A0A9D4NA16</accession>
<evidence type="ECO:0000313" key="1">
    <source>
        <dbReference type="EMBL" id="KAH3889939.1"/>
    </source>
</evidence>
<reference evidence="1" key="2">
    <citation type="submission" date="2020-11" db="EMBL/GenBank/DDBJ databases">
        <authorList>
            <person name="McCartney M.A."/>
            <person name="Auch B."/>
            <person name="Kono T."/>
            <person name="Mallez S."/>
            <person name="Becker A."/>
            <person name="Gohl D.M."/>
            <person name="Silverstein K.A.T."/>
            <person name="Koren S."/>
            <person name="Bechman K.B."/>
            <person name="Herman A."/>
            <person name="Abrahante J.E."/>
            <person name="Garbe J."/>
        </authorList>
    </citation>
    <scope>NUCLEOTIDE SEQUENCE</scope>
    <source>
        <strain evidence="1">Duluth1</strain>
        <tissue evidence="1">Whole animal</tissue>
    </source>
</reference>
<dbReference type="Proteomes" id="UP000828390">
    <property type="component" value="Unassembled WGS sequence"/>
</dbReference>
<evidence type="ECO:0000313" key="2">
    <source>
        <dbReference type="Proteomes" id="UP000828390"/>
    </source>
</evidence>
<keyword evidence="2" id="KW-1185">Reference proteome</keyword>
<proteinExistence type="predicted"/>
<dbReference type="EMBL" id="JAIWYP010000001">
    <property type="protein sequence ID" value="KAH3889939.1"/>
    <property type="molecule type" value="Genomic_DNA"/>
</dbReference>
<comment type="caution">
    <text evidence="1">The sequence shown here is derived from an EMBL/GenBank/DDBJ whole genome shotgun (WGS) entry which is preliminary data.</text>
</comment>
<reference evidence="1" key="1">
    <citation type="journal article" date="2019" name="bioRxiv">
        <title>The Genome of the Zebra Mussel, Dreissena polymorpha: A Resource for Invasive Species Research.</title>
        <authorList>
            <person name="McCartney M.A."/>
            <person name="Auch B."/>
            <person name="Kono T."/>
            <person name="Mallez S."/>
            <person name="Zhang Y."/>
            <person name="Obille A."/>
            <person name="Becker A."/>
            <person name="Abrahante J.E."/>
            <person name="Garbe J."/>
            <person name="Badalamenti J.P."/>
            <person name="Herman A."/>
            <person name="Mangelson H."/>
            <person name="Liachko I."/>
            <person name="Sullivan S."/>
            <person name="Sone E.D."/>
            <person name="Koren S."/>
            <person name="Silverstein K.A.T."/>
            <person name="Beckman K.B."/>
            <person name="Gohl D.M."/>
        </authorList>
    </citation>
    <scope>NUCLEOTIDE SEQUENCE</scope>
    <source>
        <strain evidence="1">Duluth1</strain>
        <tissue evidence="1">Whole animal</tissue>
    </source>
</reference>
<organism evidence="1 2">
    <name type="scientific">Dreissena polymorpha</name>
    <name type="common">Zebra mussel</name>
    <name type="synonym">Mytilus polymorpha</name>
    <dbReference type="NCBI Taxonomy" id="45954"/>
    <lineage>
        <taxon>Eukaryota</taxon>
        <taxon>Metazoa</taxon>
        <taxon>Spiralia</taxon>
        <taxon>Lophotrochozoa</taxon>
        <taxon>Mollusca</taxon>
        <taxon>Bivalvia</taxon>
        <taxon>Autobranchia</taxon>
        <taxon>Heteroconchia</taxon>
        <taxon>Euheterodonta</taxon>
        <taxon>Imparidentia</taxon>
        <taxon>Neoheterodontei</taxon>
        <taxon>Myida</taxon>
        <taxon>Dreissenoidea</taxon>
        <taxon>Dreissenidae</taxon>
        <taxon>Dreissena</taxon>
    </lineage>
</organism>
<name>A0A9D4NA16_DREPO</name>
<sequence length="55" mass="6525">MNAFSEEQTFIRTIIVARLNLKLKKNGTKKSSKRQRYYIATLTDTKKKEELYITL</sequence>
<dbReference type="AlphaFoldDB" id="A0A9D4NA16"/>
<gene>
    <name evidence="1" type="ORF">DPMN_014006</name>
</gene>
<protein>
    <submittedName>
        <fullName evidence="1">Uncharacterized protein</fullName>
    </submittedName>
</protein>